<keyword evidence="1" id="KW-0472">Membrane</keyword>
<proteinExistence type="predicted"/>
<name>A0A9D9ENU0_9BACT</name>
<feature type="transmembrane region" description="Helical" evidence="1">
    <location>
        <begin position="29"/>
        <end position="50"/>
    </location>
</feature>
<dbReference type="EMBL" id="JADIMI010000013">
    <property type="protein sequence ID" value="MBO8451521.1"/>
    <property type="molecule type" value="Genomic_DNA"/>
</dbReference>
<feature type="transmembrane region" description="Helical" evidence="1">
    <location>
        <begin position="198"/>
        <end position="217"/>
    </location>
</feature>
<feature type="transmembrane region" description="Helical" evidence="1">
    <location>
        <begin position="165"/>
        <end position="186"/>
    </location>
</feature>
<evidence type="ECO:0000313" key="2">
    <source>
        <dbReference type="EMBL" id="MBO8451521.1"/>
    </source>
</evidence>
<comment type="caution">
    <text evidence="2">The sequence shown here is derived from an EMBL/GenBank/DDBJ whole genome shotgun (WGS) entry which is preliminary data.</text>
</comment>
<protein>
    <submittedName>
        <fullName evidence="2">Uncharacterized protein</fullName>
    </submittedName>
</protein>
<evidence type="ECO:0000313" key="3">
    <source>
        <dbReference type="Proteomes" id="UP000823661"/>
    </source>
</evidence>
<accession>A0A9D9ENU0</accession>
<keyword evidence="1" id="KW-1133">Transmembrane helix</keyword>
<organism evidence="2 3">
    <name type="scientific">Candidatus Cryptobacteroides intestinavium</name>
    <dbReference type="NCBI Taxonomy" id="2840766"/>
    <lineage>
        <taxon>Bacteria</taxon>
        <taxon>Pseudomonadati</taxon>
        <taxon>Bacteroidota</taxon>
        <taxon>Bacteroidia</taxon>
        <taxon>Bacteroidales</taxon>
        <taxon>Candidatus Cryptobacteroides</taxon>
    </lineage>
</organism>
<evidence type="ECO:0000256" key="1">
    <source>
        <dbReference type="SAM" id="Phobius"/>
    </source>
</evidence>
<gene>
    <name evidence="2" type="ORF">IAC06_01380</name>
</gene>
<reference evidence="2" key="1">
    <citation type="submission" date="2020-10" db="EMBL/GenBank/DDBJ databases">
        <authorList>
            <person name="Gilroy R."/>
        </authorList>
    </citation>
    <scope>NUCLEOTIDE SEQUENCE</scope>
    <source>
        <strain evidence="2">B1-20833</strain>
    </source>
</reference>
<sequence>MARKDSFDIGRFGRFLSFELKETVRENGLFILLAGLVPLMLLIVTFLFSLTYNPEKIGEVWSGYAGLKAFVATVAIVLFLLIFPILKYGDITDRRKGQMPLMLPSSHAEKACSAFLVSVIIVPAVFMLLYFGTDALLCAVFPECGKSLAGYYARTGLIDSSYGSFNINCTFAFFLPPMVSLAGLAGGALFKKHKITKTFFSCSVAFILFMMTMVSIINSSEISIEQIRNNFEWFWYTVQTVTAAGFGFYYWKRTASIEL</sequence>
<keyword evidence="1" id="KW-0812">Transmembrane</keyword>
<dbReference type="Proteomes" id="UP000823661">
    <property type="component" value="Unassembled WGS sequence"/>
</dbReference>
<feature type="transmembrane region" description="Helical" evidence="1">
    <location>
        <begin position="70"/>
        <end position="90"/>
    </location>
</feature>
<dbReference type="AlphaFoldDB" id="A0A9D9ENU0"/>
<feature type="transmembrane region" description="Helical" evidence="1">
    <location>
        <begin position="233"/>
        <end position="251"/>
    </location>
</feature>
<reference evidence="2" key="2">
    <citation type="journal article" date="2021" name="PeerJ">
        <title>Extensive microbial diversity within the chicken gut microbiome revealed by metagenomics and culture.</title>
        <authorList>
            <person name="Gilroy R."/>
            <person name="Ravi A."/>
            <person name="Getino M."/>
            <person name="Pursley I."/>
            <person name="Horton D.L."/>
            <person name="Alikhan N.F."/>
            <person name="Baker D."/>
            <person name="Gharbi K."/>
            <person name="Hall N."/>
            <person name="Watson M."/>
            <person name="Adriaenssens E.M."/>
            <person name="Foster-Nyarko E."/>
            <person name="Jarju S."/>
            <person name="Secka A."/>
            <person name="Antonio M."/>
            <person name="Oren A."/>
            <person name="Chaudhuri R.R."/>
            <person name="La Ragione R."/>
            <person name="Hildebrand F."/>
            <person name="Pallen M.J."/>
        </authorList>
    </citation>
    <scope>NUCLEOTIDE SEQUENCE</scope>
    <source>
        <strain evidence="2">B1-20833</strain>
    </source>
</reference>
<feature type="transmembrane region" description="Helical" evidence="1">
    <location>
        <begin position="111"/>
        <end position="131"/>
    </location>
</feature>